<dbReference type="EC" id="3.1.1.61" evidence="2"/>
<dbReference type="CDD" id="cd16433">
    <property type="entry name" value="CheB"/>
    <property type="match status" value="1"/>
</dbReference>
<feature type="active site" evidence="4">
    <location>
        <position position="17"/>
    </location>
</feature>
<keyword evidence="1 4" id="KW-0378">Hydrolase</keyword>
<comment type="caution">
    <text evidence="7">The sequence shown here is derived from an EMBL/GenBank/DDBJ whole genome shotgun (WGS) entry which is preliminary data.</text>
</comment>
<dbReference type="Gene3D" id="3.40.50.180">
    <property type="entry name" value="Methylesterase CheB, C-terminal domain"/>
    <property type="match status" value="1"/>
</dbReference>
<dbReference type="EMBL" id="WJHE01000524">
    <property type="protein sequence ID" value="MST33211.1"/>
    <property type="molecule type" value="Genomic_DNA"/>
</dbReference>
<evidence type="ECO:0000256" key="5">
    <source>
        <dbReference type="SAM" id="MobiDB-lite"/>
    </source>
</evidence>
<accession>A0ABW9QU93</accession>
<evidence type="ECO:0000313" key="8">
    <source>
        <dbReference type="Proteomes" id="UP000437736"/>
    </source>
</evidence>
<dbReference type="PIRSF" id="PIRSF036461">
    <property type="entry name" value="Chmtx_methlestr"/>
    <property type="match status" value="1"/>
</dbReference>
<evidence type="ECO:0000259" key="6">
    <source>
        <dbReference type="PROSITE" id="PS50122"/>
    </source>
</evidence>
<keyword evidence="8" id="KW-1185">Reference proteome</keyword>
<dbReference type="PROSITE" id="PS50122">
    <property type="entry name" value="CHEB"/>
    <property type="match status" value="1"/>
</dbReference>
<dbReference type="InterPro" id="IPR000673">
    <property type="entry name" value="Sig_transdc_resp-reg_Me-estase"/>
</dbReference>
<dbReference type="PANTHER" id="PTHR42872">
    <property type="entry name" value="PROTEIN-GLUTAMATE METHYLESTERASE/PROTEIN-GLUTAMINE GLUTAMINASE"/>
    <property type="match status" value="1"/>
</dbReference>
<dbReference type="PANTHER" id="PTHR42872:SF6">
    <property type="entry name" value="PROTEIN-GLUTAMATE METHYLESTERASE_PROTEIN-GLUTAMINE GLUTAMINASE"/>
    <property type="match status" value="1"/>
</dbReference>
<dbReference type="SUPFAM" id="SSF52738">
    <property type="entry name" value="Methylesterase CheB, C-terminal domain"/>
    <property type="match status" value="1"/>
</dbReference>
<dbReference type="Pfam" id="PF01339">
    <property type="entry name" value="CheB_methylest"/>
    <property type="match status" value="1"/>
</dbReference>
<reference evidence="7 8" key="1">
    <citation type="submission" date="2019-11" db="EMBL/GenBank/DDBJ databases">
        <title>Acidiferrimicrobium australis gen. nov., sp. nov., an acidophilic and obligately heterotrophic, member of the Actinobacteria that catalyses dissimilatory oxido- reduction of iron isolated from metal-rich acidic water in Chile.</title>
        <authorList>
            <person name="Gonzalez D."/>
            <person name="Huber K."/>
            <person name="Hedrich S."/>
            <person name="Rojas-Villalobos C."/>
            <person name="Quatrini R."/>
            <person name="Dinamarca M.A."/>
            <person name="Schwarz A."/>
            <person name="Canales C."/>
            <person name="Nancucheo I."/>
        </authorList>
    </citation>
    <scope>NUCLEOTIDE SEQUENCE [LARGE SCALE GENOMIC DNA]</scope>
    <source>
        <strain evidence="7 8">USS-CCA1</strain>
    </source>
</reference>
<evidence type="ECO:0000256" key="3">
    <source>
        <dbReference type="ARBA" id="ARBA00048267"/>
    </source>
</evidence>
<evidence type="ECO:0000313" key="7">
    <source>
        <dbReference type="EMBL" id="MST33211.1"/>
    </source>
</evidence>
<proteinExistence type="predicted"/>
<feature type="active site" evidence="4">
    <location>
        <position position="136"/>
    </location>
</feature>
<feature type="active site" evidence="4">
    <location>
        <position position="44"/>
    </location>
</feature>
<evidence type="ECO:0000256" key="4">
    <source>
        <dbReference type="PROSITE-ProRule" id="PRU00050"/>
    </source>
</evidence>
<dbReference type="Proteomes" id="UP000437736">
    <property type="component" value="Unassembled WGS sequence"/>
</dbReference>
<organism evidence="7 8">
    <name type="scientific">Acidiferrimicrobium australe</name>
    <dbReference type="NCBI Taxonomy" id="2664430"/>
    <lineage>
        <taxon>Bacteria</taxon>
        <taxon>Bacillati</taxon>
        <taxon>Actinomycetota</taxon>
        <taxon>Acidimicrobiia</taxon>
        <taxon>Acidimicrobiales</taxon>
        <taxon>Acidimicrobiaceae</taxon>
        <taxon>Acidiferrimicrobium</taxon>
    </lineage>
</organism>
<dbReference type="InterPro" id="IPR011247">
    <property type="entry name" value="Chemotax_prot-Glu_Me-esterase"/>
</dbReference>
<name>A0ABW9QU93_9ACTN</name>
<sequence length="339" mass="35473">MADESTPAPAVVGLGASAGGVEALTSVVAGLPPSFEAAVLVVLHHSTTSYSALPAILTRAGPLPARHARDGERLVAGRVYVAPPGRHLVVEDGASRVLTGPRENGHRPSIDVLFRSVAASYGPAGAGVVLSGLLDDGTAGLAAIKQRGGRTVVQTPADAAFPDMPAAAIRGALPDAVCPAAEVYECLRGWLDAVLVSPPDGGEDDGDVDDPGEPELTEFTCPECGGALRRDERYGAWRFRCRVGHTYSATSLLTGKHDALETALWAAIVALEERRDLSRQVRDRLADQGSPPRGVARFEQDIADSERRAQLLRSVFDELVTDAPIGAPEDGDGDERAGR</sequence>
<feature type="region of interest" description="Disordered" evidence="5">
    <location>
        <begin position="282"/>
        <end position="301"/>
    </location>
</feature>
<comment type="catalytic activity">
    <reaction evidence="3">
        <text>[protein]-L-glutamate 5-O-methyl ester + H2O = L-glutamyl-[protein] + methanol + H(+)</text>
        <dbReference type="Rhea" id="RHEA:23236"/>
        <dbReference type="Rhea" id="RHEA-COMP:10208"/>
        <dbReference type="Rhea" id="RHEA-COMP:10311"/>
        <dbReference type="ChEBI" id="CHEBI:15377"/>
        <dbReference type="ChEBI" id="CHEBI:15378"/>
        <dbReference type="ChEBI" id="CHEBI:17790"/>
        <dbReference type="ChEBI" id="CHEBI:29973"/>
        <dbReference type="ChEBI" id="CHEBI:82795"/>
        <dbReference type="EC" id="3.1.1.61"/>
    </reaction>
</comment>
<dbReference type="InterPro" id="IPR035909">
    <property type="entry name" value="CheB_C"/>
</dbReference>
<evidence type="ECO:0000256" key="2">
    <source>
        <dbReference type="ARBA" id="ARBA00039140"/>
    </source>
</evidence>
<evidence type="ECO:0000256" key="1">
    <source>
        <dbReference type="ARBA" id="ARBA00022801"/>
    </source>
</evidence>
<protein>
    <recommendedName>
        <fullName evidence="2">protein-glutamate methylesterase</fullName>
        <ecNumber evidence="2">3.1.1.61</ecNumber>
    </recommendedName>
</protein>
<gene>
    <name evidence="7" type="ORF">GHK86_10825</name>
</gene>
<keyword evidence="4" id="KW-0145">Chemotaxis</keyword>
<feature type="domain" description="CheB-type methylesterase" evidence="6">
    <location>
        <begin position="7"/>
        <end position="194"/>
    </location>
</feature>